<accession>Q92GK1</accession>
<reference evidence="1 2" key="1">
    <citation type="journal article" date="2001" name="Science">
        <title>Mechanisms of evolution in Rickettsia conorii and R. prowazekii.</title>
        <authorList>
            <person name="Ogata H."/>
            <person name="Audic S."/>
            <person name="Renesto-Audiffren P."/>
            <person name="Fournier P.-E."/>
            <person name="Barbe V."/>
            <person name="Samson D."/>
            <person name="Roux V."/>
            <person name="Cossart P."/>
            <person name="Weissenbach J."/>
            <person name="Claverie J.-M."/>
            <person name="Raoult D."/>
        </authorList>
    </citation>
    <scope>NUCLEOTIDE SEQUENCE [LARGE SCALE GENOMIC DNA]</scope>
    <source>
        <strain evidence="2">ATCC VR-613 / Malish 7</strain>
    </source>
</reference>
<dbReference type="AlphaFoldDB" id="Q92GK1"/>
<protein>
    <submittedName>
        <fullName evidence="1">Uncharacterized protein</fullName>
    </submittedName>
</protein>
<dbReference type="GO" id="GO:0016746">
    <property type="term" value="F:acyltransferase activity"/>
    <property type="evidence" value="ECO:0007669"/>
    <property type="project" value="UniProtKB-KW"/>
</dbReference>
<dbReference type="Proteomes" id="UP000000816">
    <property type="component" value="Chromosome"/>
</dbReference>
<organism evidence="1 2">
    <name type="scientific">Rickettsia conorii (strain ATCC VR-613 / Malish 7)</name>
    <dbReference type="NCBI Taxonomy" id="272944"/>
    <lineage>
        <taxon>Bacteria</taxon>
        <taxon>Pseudomonadati</taxon>
        <taxon>Pseudomonadota</taxon>
        <taxon>Alphaproteobacteria</taxon>
        <taxon>Rickettsiales</taxon>
        <taxon>Rickettsiaceae</taxon>
        <taxon>Rickettsieae</taxon>
        <taxon>Rickettsia</taxon>
        <taxon>spotted fever group</taxon>
    </lineage>
</organism>
<dbReference type="PATRIC" id="fig|272944.4.peg.1292"/>
<dbReference type="RefSeq" id="WP_010977693.1">
    <property type="nucleotide sequence ID" value="NC_003103.1"/>
</dbReference>
<keyword evidence="1" id="KW-0012">Acyltransferase</keyword>
<evidence type="ECO:0000313" key="2">
    <source>
        <dbReference type="Proteomes" id="UP000000816"/>
    </source>
</evidence>
<name>Q92GK1_RICCN</name>
<dbReference type="KEGG" id="rco:RC1122"/>
<dbReference type="HOGENOM" id="CLU_3029542_0_0_5"/>
<dbReference type="EMBL" id="AE006914">
    <property type="protein sequence ID" value="AAL03660.1"/>
    <property type="molecule type" value="Genomic_DNA"/>
</dbReference>
<evidence type="ECO:0000313" key="1">
    <source>
        <dbReference type="EMBL" id="AAL03660.1"/>
    </source>
</evidence>
<gene>
    <name evidence="1" type="ordered locus">RC1122</name>
</gene>
<keyword evidence="1" id="KW-0808">Transferase</keyword>
<dbReference type="GeneID" id="928271"/>
<dbReference type="PIR" id="B97840">
    <property type="entry name" value="B97840"/>
</dbReference>
<sequence length="60" mass="7107">MEEQEKQQQNLKLDELKYNQLILVIKESTEEEAENLVKELNGDTLNKIDDNRYGFNFSCL</sequence>
<proteinExistence type="predicted"/>